<evidence type="ECO:0000313" key="12">
    <source>
        <dbReference type="Proteomes" id="UP000076268"/>
    </source>
</evidence>
<keyword evidence="3 10" id="KW-0812">Transmembrane</keyword>
<organism evidence="11 12">
    <name type="scientific">Anaerosporomusa subterranea</name>
    <dbReference type="NCBI Taxonomy" id="1794912"/>
    <lineage>
        <taxon>Bacteria</taxon>
        <taxon>Bacillati</taxon>
        <taxon>Bacillota</taxon>
        <taxon>Negativicutes</taxon>
        <taxon>Acetonemataceae</taxon>
        <taxon>Anaerosporomusa</taxon>
    </lineage>
</organism>
<keyword evidence="12" id="KW-1185">Reference proteome</keyword>
<dbReference type="GO" id="GO:0140114">
    <property type="term" value="P:cellular detoxification of fluoride"/>
    <property type="evidence" value="ECO:0007669"/>
    <property type="project" value="UniProtKB-UniRule"/>
</dbReference>
<dbReference type="EMBL" id="LSGP01000026">
    <property type="protein sequence ID" value="KYZ74982.1"/>
    <property type="molecule type" value="Genomic_DNA"/>
</dbReference>
<evidence type="ECO:0000256" key="1">
    <source>
        <dbReference type="ARBA" id="ARBA00004651"/>
    </source>
</evidence>
<dbReference type="GO" id="GO:0046872">
    <property type="term" value="F:metal ion binding"/>
    <property type="evidence" value="ECO:0007669"/>
    <property type="project" value="UniProtKB-KW"/>
</dbReference>
<dbReference type="PANTHER" id="PTHR28259:SF1">
    <property type="entry name" value="FLUORIDE EXPORT PROTEIN 1-RELATED"/>
    <property type="match status" value="1"/>
</dbReference>
<accession>A0A154BM33</accession>
<dbReference type="GO" id="GO:0062054">
    <property type="term" value="F:fluoride channel activity"/>
    <property type="evidence" value="ECO:0007669"/>
    <property type="project" value="UniProtKB-UniRule"/>
</dbReference>
<dbReference type="InterPro" id="IPR003691">
    <property type="entry name" value="FluC"/>
</dbReference>
<dbReference type="GO" id="GO:0005886">
    <property type="term" value="C:plasma membrane"/>
    <property type="evidence" value="ECO:0007669"/>
    <property type="project" value="UniProtKB-SubCell"/>
</dbReference>
<evidence type="ECO:0000256" key="5">
    <source>
        <dbReference type="ARBA" id="ARBA00023136"/>
    </source>
</evidence>
<comment type="activity regulation">
    <text evidence="10">Na(+) is not transported, but it plays an essential structural role and its presence is essential for fluoride channel function.</text>
</comment>
<dbReference type="Pfam" id="PF02537">
    <property type="entry name" value="CRCB"/>
    <property type="match status" value="1"/>
</dbReference>
<keyword evidence="4 10" id="KW-1133">Transmembrane helix</keyword>
<evidence type="ECO:0000256" key="10">
    <source>
        <dbReference type="HAMAP-Rule" id="MF_00454"/>
    </source>
</evidence>
<evidence type="ECO:0000256" key="2">
    <source>
        <dbReference type="ARBA" id="ARBA00022475"/>
    </source>
</evidence>
<comment type="similarity">
    <text evidence="7 10">Belongs to the fluoride channel Fluc/FEX (TC 1.A.43) family.</text>
</comment>
<dbReference type="Proteomes" id="UP000076268">
    <property type="component" value="Unassembled WGS sequence"/>
</dbReference>
<name>A0A154BM33_ANASB</name>
<dbReference type="NCBIfam" id="TIGR00494">
    <property type="entry name" value="crcB"/>
    <property type="match status" value="1"/>
</dbReference>
<comment type="caution">
    <text evidence="11">The sequence shown here is derived from an EMBL/GenBank/DDBJ whole genome shotgun (WGS) entry which is preliminary data.</text>
</comment>
<evidence type="ECO:0000256" key="7">
    <source>
        <dbReference type="ARBA" id="ARBA00035120"/>
    </source>
</evidence>
<comment type="catalytic activity">
    <reaction evidence="8">
        <text>fluoride(in) = fluoride(out)</text>
        <dbReference type="Rhea" id="RHEA:76159"/>
        <dbReference type="ChEBI" id="CHEBI:17051"/>
    </reaction>
    <physiologicalReaction direction="left-to-right" evidence="8">
        <dbReference type="Rhea" id="RHEA:76160"/>
    </physiologicalReaction>
</comment>
<feature type="binding site" evidence="10">
    <location>
        <position position="80"/>
    </location>
    <ligand>
        <name>Na(+)</name>
        <dbReference type="ChEBI" id="CHEBI:29101"/>
        <note>structural</note>
    </ligand>
</feature>
<evidence type="ECO:0000256" key="6">
    <source>
        <dbReference type="ARBA" id="ARBA00023303"/>
    </source>
</evidence>
<proteinExistence type="inferred from homology"/>
<evidence type="ECO:0000256" key="3">
    <source>
        <dbReference type="ARBA" id="ARBA00022692"/>
    </source>
</evidence>
<comment type="function">
    <text evidence="9 10">Fluoride-specific ion channel. Important for reducing fluoride concentration in the cell, thus reducing its toxicity.</text>
</comment>
<feature type="transmembrane region" description="Helical" evidence="10">
    <location>
        <begin position="69"/>
        <end position="90"/>
    </location>
</feature>
<comment type="subcellular location">
    <subcellularLocation>
        <location evidence="1 10">Cell membrane</location>
        <topology evidence="1 10">Multi-pass membrane protein</topology>
    </subcellularLocation>
</comment>
<dbReference type="RefSeq" id="WP_066245513.1">
    <property type="nucleotide sequence ID" value="NZ_LSGP01000026.1"/>
</dbReference>
<dbReference type="OrthoDB" id="9815830at2"/>
<evidence type="ECO:0000256" key="9">
    <source>
        <dbReference type="ARBA" id="ARBA00049940"/>
    </source>
</evidence>
<dbReference type="STRING" id="1794912.AXX12_15495"/>
<protein>
    <recommendedName>
        <fullName evidence="10">Fluoride-specific ion channel FluC</fullName>
    </recommendedName>
</protein>
<keyword evidence="10" id="KW-0813">Transport</keyword>
<reference evidence="11 12" key="1">
    <citation type="submission" date="2016-02" db="EMBL/GenBank/DDBJ databases">
        <title>Anaerosporomusa subterraneum gen. nov., sp. nov., a spore-forming obligate anaerobe isolated from saprolite.</title>
        <authorList>
            <person name="Choi J.K."/>
            <person name="Shah M."/>
            <person name="Yee N."/>
        </authorList>
    </citation>
    <scope>NUCLEOTIDE SEQUENCE [LARGE SCALE GENOMIC DNA]</scope>
    <source>
        <strain evidence="11 12">RU4</strain>
    </source>
</reference>
<sequence length="129" mass="14102">MDASEWRVLATVAFGGGVGSVCRYAATLWTTNRFGTVMPYGTLLVNVVGCFIIGLFMTVTTERIIINPYWRLLLSVGFLGGLTTFSSFSYETWRLLMDGEVLWAAGNITLNLIVGLVATWLGIALGRLL</sequence>
<feature type="binding site" evidence="10">
    <location>
        <position position="83"/>
    </location>
    <ligand>
        <name>Na(+)</name>
        <dbReference type="ChEBI" id="CHEBI:29101"/>
        <note>structural</note>
    </ligand>
</feature>
<keyword evidence="2 10" id="KW-1003">Cell membrane</keyword>
<keyword evidence="6 10" id="KW-0407">Ion channel</keyword>
<feature type="transmembrane region" description="Helical" evidence="10">
    <location>
        <begin position="102"/>
        <end position="125"/>
    </location>
</feature>
<dbReference type="PANTHER" id="PTHR28259">
    <property type="entry name" value="FLUORIDE EXPORT PROTEIN 1-RELATED"/>
    <property type="match status" value="1"/>
</dbReference>
<dbReference type="HAMAP" id="MF_00454">
    <property type="entry name" value="FluC"/>
    <property type="match status" value="1"/>
</dbReference>
<evidence type="ECO:0000256" key="8">
    <source>
        <dbReference type="ARBA" id="ARBA00035585"/>
    </source>
</evidence>
<keyword evidence="5 10" id="KW-0472">Membrane</keyword>
<keyword evidence="10" id="KW-0479">Metal-binding</keyword>
<gene>
    <name evidence="10" type="primary">fluC</name>
    <name evidence="10" type="synonym">crcB</name>
    <name evidence="11" type="ORF">AXX12_15495</name>
</gene>
<keyword evidence="10" id="KW-0406">Ion transport</keyword>
<feature type="transmembrane region" description="Helical" evidence="10">
    <location>
        <begin position="7"/>
        <end position="26"/>
    </location>
</feature>
<evidence type="ECO:0000313" key="11">
    <source>
        <dbReference type="EMBL" id="KYZ74982.1"/>
    </source>
</evidence>
<dbReference type="AlphaFoldDB" id="A0A154BM33"/>
<keyword evidence="10" id="KW-0915">Sodium</keyword>
<feature type="transmembrane region" description="Helical" evidence="10">
    <location>
        <begin position="38"/>
        <end position="57"/>
    </location>
</feature>
<evidence type="ECO:0000256" key="4">
    <source>
        <dbReference type="ARBA" id="ARBA00022989"/>
    </source>
</evidence>